<keyword evidence="3" id="KW-0808">Transferase</keyword>
<dbReference type="Proteomes" id="UP000646365">
    <property type="component" value="Unassembled WGS sequence"/>
</dbReference>
<organism evidence="3 4">
    <name type="scientific">Aliidongia dinghuensis</name>
    <dbReference type="NCBI Taxonomy" id="1867774"/>
    <lineage>
        <taxon>Bacteria</taxon>
        <taxon>Pseudomonadati</taxon>
        <taxon>Pseudomonadota</taxon>
        <taxon>Alphaproteobacteria</taxon>
        <taxon>Rhodospirillales</taxon>
        <taxon>Dongiaceae</taxon>
        <taxon>Aliidongia</taxon>
    </lineage>
</organism>
<evidence type="ECO:0000313" key="4">
    <source>
        <dbReference type="Proteomes" id="UP000646365"/>
    </source>
</evidence>
<dbReference type="Pfam" id="PF11845">
    <property type="entry name" value="Tll0287-like"/>
    <property type="match status" value="1"/>
</dbReference>
<reference evidence="3" key="2">
    <citation type="submission" date="2020-09" db="EMBL/GenBank/DDBJ databases">
        <authorList>
            <person name="Sun Q."/>
            <person name="Zhou Y."/>
        </authorList>
    </citation>
    <scope>NUCLEOTIDE SEQUENCE</scope>
    <source>
        <strain evidence="3">CGMCC 1.15725</strain>
    </source>
</reference>
<keyword evidence="4" id="KW-1185">Reference proteome</keyword>
<dbReference type="InterPro" id="IPR021796">
    <property type="entry name" value="Tll0287-like_dom"/>
</dbReference>
<keyword evidence="1" id="KW-0812">Transmembrane</keyword>
<evidence type="ECO:0000256" key="1">
    <source>
        <dbReference type="SAM" id="Phobius"/>
    </source>
</evidence>
<dbReference type="AlphaFoldDB" id="A0A8J2YY16"/>
<evidence type="ECO:0000259" key="2">
    <source>
        <dbReference type="Pfam" id="PF11845"/>
    </source>
</evidence>
<protein>
    <submittedName>
        <fullName evidence="3">Histidine kinase</fullName>
    </submittedName>
</protein>
<keyword evidence="1" id="KW-1133">Transmembrane helix</keyword>
<evidence type="ECO:0000313" key="3">
    <source>
        <dbReference type="EMBL" id="GGF30957.1"/>
    </source>
</evidence>
<dbReference type="EMBL" id="BMJQ01000011">
    <property type="protein sequence ID" value="GGF30957.1"/>
    <property type="molecule type" value="Genomic_DNA"/>
</dbReference>
<proteinExistence type="predicted"/>
<accession>A0A8J2YY16</accession>
<gene>
    <name evidence="3" type="ORF">GCM10011611_41320</name>
</gene>
<keyword evidence="3" id="KW-0418">Kinase</keyword>
<sequence>MFGVTVAGLTSYRLESAQAQAEVKQKADLLLETALAVRSYTTDEIAPALGRGAASFHSAEIPSFAAQSTLKRLAAKFPEYHYRESSLNPTNVQDRATDWEVGLLRRFSADATLTEQYGELGSGADRHFYVARPIRLKSQECLQCHSSAAAAPPEMLAKYGPNNGFGWQMGEVVGLQLVEVPTAPTDRKAINSVLVTTGSLTSILVLSAVIFLLLLRRYVTHPLETLTRVAHASSLSSVPAETPAPVAAGQFAELHHAIMRLQTSVTRALSLIERRNGGHGGGQGGGTPGEAC</sequence>
<dbReference type="GO" id="GO:0016301">
    <property type="term" value="F:kinase activity"/>
    <property type="evidence" value="ECO:0007669"/>
    <property type="project" value="UniProtKB-KW"/>
</dbReference>
<keyword evidence="1" id="KW-0472">Membrane</keyword>
<reference evidence="3" key="1">
    <citation type="journal article" date="2014" name="Int. J. Syst. Evol. Microbiol.">
        <title>Complete genome sequence of Corynebacterium casei LMG S-19264T (=DSM 44701T), isolated from a smear-ripened cheese.</title>
        <authorList>
            <consortium name="US DOE Joint Genome Institute (JGI-PGF)"/>
            <person name="Walter F."/>
            <person name="Albersmeier A."/>
            <person name="Kalinowski J."/>
            <person name="Ruckert C."/>
        </authorList>
    </citation>
    <scope>NUCLEOTIDE SEQUENCE</scope>
    <source>
        <strain evidence="3">CGMCC 1.15725</strain>
    </source>
</reference>
<name>A0A8J2YY16_9PROT</name>
<feature type="domain" description="Tll0287-like" evidence="2">
    <location>
        <begin position="17"/>
        <end position="181"/>
    </location>
</feature>
<feature type="transmembrane region" description="Helical" evidence="1">
    <location>
        <begin position="193"/>
        <end position="215"/>
    </location>
</feature>
<comment type="caution">
    <text evidence="3">The sequence shown here is derived from an EMBL/GenBank/DDBJ whole genome shotgun (WGS) entry which is preliminary data.</text>
</comment>